<name>A0A0F9UEV4_9ZZZZ</name>
<accession>A0A0F9UEV4</accession>
<dbReference type="PROSITE" id="PS51257">
    <property type="entry name" value="PROKAR_LIPOPROTEIN"/>
    <property type="match status" value="1"/>
</dbReference>
<proteinExistence type="predicted"/>
<dbReference type="EMBL" id="LAZR01001031">
    <property type="protein sequence ID" value="KKN52148.1"/>
    <property type="molecule type" value="Genomic_DNA"/>
</dbReference>
<evidence type="ECO:0008006" key="2">
    <source>
        <dbReference type="Google" id="ProtNLM"/>
    </source>
</evidence>
<reference evidence="1" key="1">
    <citation type="journal article" date="2015" name="Nature">
        <title>Complex archaea that bridge the gap between prokaryotes and eukaryotes.</title>
        <authorList>
            <person name="Spang A."/>
            <person name="Saw J.H."/>
            <person name="Jorgensen S.L."/>
            <person name="Zaremba-Niedzwiedzka K."/>
            <person name="Martijn J."/>
            <person name="Lind A.E."/>
            <person name="van Eijk R."/>
            <person name="Schleper C."/>
            <person name="Guy L."/>
            <person name="Ettema T.J."/>
        </authorList>
    </citation>
    <scope>NUCLEOTIDE SEQUENCE</scope>
</reference>
<organism evidence="1">
    <name type="scientific">marine sediment metagenome</name>
    <dbReference type="NCBI Taxonomy" id="412755"/>
    <lineage>
        <taxon>unclassified sequences</taxon>
        <taxon>metagenomes</taxon>
        <taxon>ecological metagenomes</taxon>
    </lineage>
</organism>
<comment type="caution">
    <text evidence="1">The sequence shown here is derived from an EMBL/GenBank/DDBJ whole genome shotgun (WGS) entry which is preliminary data.</text>
</comment>
<gene>
    <name evidence="1" type="ORF">LCGC14_0615560</name>
</gene>
<sequence>MKNVLLCLLVLSAFMCGCGRKSSTSGPPAAVFSWAEIQSAPPTELPGNRHVVSVLHGKKTGEWRRAVQSNVTAETQTWIGEKSILVPETDYGWRYIHYETEDGSVLLHVYLRDIQEIHLPSRAPTTYTRDDVKDDLIAKFRESSEWTILPEQPDAGDGE</sequence>
<evidence type="ECO:0000313" key="1">
    <source>
        <dbReference type="EMBL" id="KKN52148.1"/>
    </source>
</evidence>
<protein>
    <recommendedName>
        <fullName evidence="2">Lipoprotein</fullName>
    </recommendedName>
</protein>
<dbReference type="AlphaFoldDB" id="A0A0F9UEV4"/>